<sequence>MRVLYERDGDISLIRERVVAVVGYGSQGRAHAMNLRDSGVEVVIGIRRGPSYDAAMSDGFMPRSVSEAVSIADVAMLLTPDECMADVYAEAVMGSLRPGSTVAFAHGFNMWYNQIPLGNGVGAFMAAPKAPGRMVREMYQAGRGTPHLVAAYPHSQHLLALAVSYAIANGGGTAGIIETSFREETETDLFGEQAVLCGGLVELVRAGFETLVSSGYAPELAYFECLHEMKLIVDVMQRGGVAALNASISNNAEYGEYISGPRVIGEHVRRAMRGVLRDIQTGRYAREFIMEGRSNSPTLTACRRGMESHPMEIVGARLRSHMACAHGA</sequence>
<dbReference type="InterPro" id="IPR036291">
    <property type="entry name" value="NAD(P)-bd_dom_sf"/>
</dbReference>
<feature type="binding site" evidence="12">
    <location>
        <position position="51"/>
    </location>
    <ligand>
        <name>NADP(+)</name>
        <dbReference type="ChEBI" id="CHEBI:58349"/>
    </ligand>
</feature>
<feature type="binding site" evidence="12">
    <location>
        <position position="132"/>
    </location>
    <ligand>
        <name>NADP(+)</name>
        <dbReference type="ChEBI" id="CHEBI:58349"/>
    </ligand>
</feature>
<dbReference type="Pfam" id="PF01450">
    <property type="entry name" value="KARI_C"/>
    <property type="match status" value="1"/>
</dbReference>
<dbReference type="HAMAP" id="MF_00435">
    <property type="entry name" value="IlvC"/>
    <property type="match status" value="1"/>
</dbReference>
<evidence type="ECO:0000256" key="9">
    <source>
        <dbReference type="ARBA" id="ARBA00023002"/>
    </source>
</evidence>
<evidence type="ECO:0000256" key="10">
    <source>
        <dbReference type="ARBA" id="ARBA00023304"/>
    </source>
</evidence>
<comment type="catalytic activity">
    <reaction evidence="12">
        <text>(2R,3R)-2,3-dihydroxy-3-methylpentanoate + NADP(+) = (S)-2-ethyl-2-hydroxy-3-oxobutanoate + NADPH + H(+)</text>
        <dbReference type="Rhea" id="RHEA:13493"/>
        <dbReference type="ChEBI" id="CHEBI:15378"/>
        <dbReference type="ChEBI" id="CHEBI:49256"/>
        <dbReference type="ChEBI" id="CHEBI:49258"/>
        <dbReference type="ChEBI" id="CHEBI:57783"/>
        <dbReference type="ChEBI" id="CHEBI:58349"/>
        <dbReference type="EC" id="1.1.1.86"/>
    </reaction>
</comment>
<feature type="binding site" evidence="12 13">
    <location>
        <position position="224"/>
    </location>
    <ligand>
        <name>Mg(2+)</name>
        <dbReference type="ChEBI" id="CHEBI:18420"/>
        <label>2</label>
    </ligand>
</feature>
<dbReference type="PROSITE" id="PS51850">
    <property type="entry name" value="KARI_N"/>
    <property type="match status" value="1"/>
</dbReference>
<evidence type="ECO:0000256" key="2">
    <source>
        <dbReference type="ARBA" id="ARBA00004864"/>
    </source>
</evidence>
<dbReference type="Gene3D" id="6.10.240.10">
    <property type="match status" value="1"/>
</dbReference>
<comment type="function">
    <text evidence="1 12">Involved in the biosynthesis of branched-chain amino acids (BCAA). Catalyzes an alkyl-migration followed by a ketol-acid reduction of (S)-2-acetolactate (S2AL) to yield (R)-2,3-dihydroxy-isovalerate. In the isomerase reaction, S2AL is rearranged via a Mg-dependent methyl migration to produce 3-hydroxy-3-methyl-2-ketobutyrate (HMKB). In the reductase reaction, this 2-ketoacid undergoes a metal-dependent reduction by NADPH to yield (R)-2,3-dihydroxy-isovalerate.</text>
</comment>
<dbReference type="Gene3D" id="3.40.50.720">
    <property type="entry name" value="NAD(P)-binding Rossmann-like Domain"/>
    <property type="match status" value="1"/>
</dbReference>
<dbReference type="UniPathway" id="UPA00049">
    <property type="reaction ID" value="UER00060"/>
</dbReference>
<organism evidence="16 17">
    <name type="scientific">Tremblaya princeps</name>
    <dbReference type="NCBI Taxonomy" id="189385"/>
    <lineage>
        <taxon>Bacteria</taxon>
        <taxon>Pseudomonadati</taxon>
        <taxon>Pseudomonadota</taxon>
        <taxon>Betaproteobacteria</taxon>
        <taxon>Candidatus Tremblayella</taxon>
    </lineage>
</organism>
<dbReference type="InterPro" id="IPR008927">
    <property type="entry name" value="6-PGluconate_DH-like_C_sf"/>
</dbReference>
<dbReference type="SUPFAM" id="SSF51735">
    <property type="entry name" value="NAD(P)-binding Rossmann-fold domains"/>
    <property type="match status" value="1"/>
</dbReference>
<evidence type="ECO:0000259" key="14">
    <source>
        <dbReference type="PROSITE" id="PS51850"/>
    </source>
</evidence>
<evidence type="ECO:0000256" key="1">
    <source>
        <dbReference type="ARBA" id="ARBA00002172"/>
    </source>
</evidence>
<keyword evidence="10 12" id="KW-0100">Branched-chain amino acid biosynthesis</keyword>
<dbReference type="InterPro" id="IPR014359">
    <property type="entry name" value="KARI_prok"/>
</dbReference>
<feature type="binding site" evidence="12 13">
    <location>
        <position position="192"/>
    </location>
    <ligand>
        <name>Mg(2+)</name>
        <dbReference type="ChEBI" id="CHEBI:18420"/>
        <label>1</label>
    </ligand>
</feature>
<comment type="catalytic activity">
    <reaction evidence="11 12">
        <text>(2R)-2,3-dihydroxy-3-methylbutanoate + NADP(+) = (2S)-2-acetolactate + NADPH + H(+)</text>
        <dbReference type="Rhea" id="RHEA:22068"/>
        <dbReference type="ChEBI" id="CHEBI:15378"/>
        <dbReference type="ChEBI" id="CHEBI:49072"/>
        <dbReference type="ChEBI" id="CHEBI:57783"/>
        <dbReference type="ChEBI" id="CHEBI:58349"/>
        <dbReference type="ChEBI" id="CHEBI:58476"/>
        <dbReference type="EC" id="1.1.1.86"/>
    </reaction>
</comment>
<dbReference type="PANTHER" id="PTHR21371:SF1">
    <property type="entry name" value="KETOL-ACID REDUCTOISOMERASE, MITOCHONDRIAL"/>
    <property type="match status" value="1"/>
</dbReference>
<feature type="domain" description="KARI N-terminal Rossmann" evidence="14">
    <location>
        <begin position="1"/>
        <end position="179"/>
    </location>
</feature>
<dbReference type="EC" id="1.1.1.86" evidence="12"/>
<feature type="binding site" evidence="12 13">
    <location>
        <position position="228"/>
    </location>
    <ligand>
        <name>Mg(2+)</name>
        <dbReference type="ChEBI" id="CHEBI:18420"/>
        <label>2</label>
    </ligand>
</feature>
<dbReference type="GO" id="GO:0004455">
    <property type="term" value="F:ketol-acid reductoisomerase activity"/>
    <property type="evidence" value="ECO:0007669"/>
    <property type="project" value="UniProtKB-UniRule"/>
</dbReference>
<evidence type="ECO:0000313" key="17">
    <source>
        <dbReference type="Proteomes" id="UP000075242"/>
    </source>
</evidence>
<evidence type="ECO:0000256" key="13">
    <source>
        <dbReference type="PROSITE-ProRule" id="PRU01198"/>
    </source>
</evidence>
<name>A0A143WNI6_TREPR</name>
<evidence type="ECO:0000256" key="7">
    <source>
        <dbReference type="ARBA" id="ARBA00022842"/>
    </source>
</evidence>
<dbReference type="PIRSF" id="PIRSF000116">
    <property type="entry name" value="IlvC_gammaproteo"/>
    <property type="match status" value="1"/>
</dbReference>
<evidence type="ECO:0000256" key="12">
    <source>
        <dbReference type="HAMAP-Rule" id="MF_00435"/>
    </source>
</evidence>
<gene>
    <name evidence="12 16" type="primary">ilvC</name>
    <name evidence="16" type="ORF">MHIR_TP00047</name>
</gene>
<reference evidence="17" key="1">
    <citation type="submission" date="2016-01" db="EMBL/GenBank/DDBJ databases">
        <authorList>
            <person name="Husnik F."/>
        </authorList>
    </citation>
    <scope>NUCLEOTIDE SEQUENCE [LARGE SCALE GENOMIC DNA]</scope>
</reference>
<keyword evidence="5 12" id="KW-0028">Amino-acid biosynthesis</keyword>
<evidence type="ECO:0000256" key="11">
    <source>
        <dbReference type="ARBA" id="ARBA00049021"/>
    </source>
</evidence>
<evidence type="ECO:0000256" key="5">
    <source>
        <dbReference type="ARBA" id="ARBA00022605"/>
    </source>
</evidence>
<dbReference type="GO" id="GO:0050661">
    <property type="term" value="F:NADP binding"/>
    <property type="evidence" value="ECO:0007669"/>
    <property type="project" value="InterPro"/>
</dbReference>
<feature type="binding site" evidence="12 13">
    <location>
        <position position="188"/>
    </location>
    <ligand>
        <name>Mg(2+)</name>
        <dbReference type="ChEBI" id="CHEBI:18420"/>
        <label>1</label>
    </ligand>
</feature>
<dbReference type="SUPFAM" id="SSF48179">
    <property type="entry name" value="6-phosphogluconate dehydrogenase C-terminal domain-like"/>
    <property type="match status" value="1"/>
</dbReference>
<feature type="binding site" evidence="12">
    <location>
        <position position="47"/>
    </location>
    <ligand>
        <name>NADP(+)</name>
        <dbReference type="ChEBI" id="CHEBI:58349"/>
    </ligand>
</feature>
<accession>A0A143WNI6</accession>
<dbReference type="PANTHER" id="PTHR21371">
    <property type="entry name" value="KETOL-ACID REDUCTOISOMERASE, MITOCHONDRIAL"/>
    <property type="match status" value="1"/>
</dbReference>
<dbReference type="GO" id="GO:0009097">
    <property type="term" value="P:isoleucine biosynthetic process"/>
    <property type="evidence" value="ECO:0007669"/>
    <property type="project" value="UniProtKB-UniRule"/>
</dbReference>
<dbReference type="InterPro" id="IPR000506">
    <property type="entry name" value="KARI_C"/>
</dbReference>
<dbReference type="Proteomes" id="UP000075242">
    <property type="component" value="Chromosome I"/>
</dbReference>
<feature type="binding site" evidence="12">
    <location>
        <begin position="24"/>
        <end position="27"/>
    </location>
    <ligand>
        <name>NADP(+)</name>
        <dbReference type="ChEBI" id="CHEBI:58349"/>
    </ligand>
</feature>
<evidence type="ECO:0000259" key="15">
    <source>
        <dbReference type="PROSITE" id="PS51851"/>
    </source>
</evidence>
<feature type="binding site" evidence="12 13">
    <location>
        <position position="249"/>
    </location>
    <ligand>
        <name>substrate</name>
    </ligand>
</feature>
<dbReference type="InterPro" id="IPR013023">
    <property type="entry name" value="KARI"/>
</dbReference>
<dbReference type="Pfam" id="PF07991">
    <property type="entry name" value="KARI_N"/>
    <property type="match status" value="1"/>
</dbReference>
<comment type="pathway">
    <text evidence="3 12">Amino-acid biosynthesis; L-isoleucine biosynthesis; L-isoleucine from 2-oxobutanoate: step 2/4.</text>
</comment>
<comment type="cofactor">
    <cofactor evidence="12">
        <name>Mg(2+)</name>
        <dbReference type="ChEBI" id="CHEBI:18420"/>
    </cofactor>
    <text evidence="12">Binds 2 magnesium ions per subunit.</text>
</comment>
<evidence type="ECO:0000256" key="6">
    <source>
        <dbReference type="ARBA" id="ARBA00022723"/>
    </source>
</evidence>
<keyword evidence="16" id="KW-0413">Isomerase</keyword>
<evidence type="ECO:0000256" key="8">
    <source>
        <dbReference type="ARBA" id="ARBA00022857"/>
    </source>
</evidence>
<evidence type="ECO:0000256" key="3">
    <source>
        <dbReference type="ARBA" id="ARBA00004885"/>
    </source>
</evidence>
<protein>
    <recommendedName>
        <fullName evidence="12">Ketol-acid reductoisomerase (NADP(+))</fullName>
        <shortName evidence="12">KARI</shortName>
        <ecNumber evidence="12">1.1.1.86</ecNumber>
    </recommendedName>
    <alternativeName>
        <fullName evidence="12">Acetohydroxy-acid isomeroreductase</fullName>
        <shortName evidence="12">AHIR</shortName>
    </alternativeName>
    <alternativeName>
        <fullName evidence="12">Alpha-keto-beta-hydroxylacyl reductoisomerase</fullName>
    </alternativeName>
</protein>
<keyword evidence="6 12" id="KW-0479">Metal-binding</keyword>
<dbReference type="PROSITE" id="PS51851">
    <property type="entry name" value="KARI_C"/>
    <property type="match status" value="1"/>
</dbReference>
<feature type="binding site" evidence="12 13">
    <location>
        <position position="188"/>
    </location>
    <ligand>
        <name>Mg(2+)</name>
        <dbReference type="ChEBI" id="CHEBI:18420"/>
        <label>2</label>
    </ligand>
</feature>
<comment type="caution">
    <text evidence="12">Lacks conserved residue(s) required for the propagation of feature annotation.</text>
</comment>
<dbReference type="GO" id="GO:0000287">
    <property type="term" value="F:magnesium ion binding"/>
    <property type="evidence" value="ECO:0007669"/>
    <property type="project" value="UniProtKB-UniRule"/>
</dbReference>
<keyword evidence="7 12" id="KW-0460">Magnesium</keyword>
<evidence type="ECO:0000313" key="16">
    <source>
        <dbReference type="EMBL" id="CUX76683.1"/>
    </source>
</evidence>
<dbReference type="UniPathway" id="UPA00047">
    <property type="reaction ID" value="UER00056"/>
</dbReference>
<keyword evidence="8 12" id="KW-0521">NADP</keyword>
<dbReference type="NCBIfam" id="TIGR00465">
    <property type="entry name" value="ilvC"/>
    <property type="match status" value="1"/>
</dbReference>
<dbReference type="GO" id="GO:0016853">
    <property type="term" value="F:isomerase activity"/>
    <property type="evidence" value="ECO:0007669"/>
    <property type="project" value="UniProtKB-KW"/>
</dbReference>
<dbReference type="NCBIfam" id="NF004017">
    <property type="entry name" value="PRK05479.1"/>
    <property type="match status" value="1"/>
</dbReference>
<keyword evidence="9 12" id="KW-0560">Oxidoreductase</keyword>
<feature type="domain" description="KARI C-terminal knotted" evidence="15">
    <location>
        <begin position="180"/>
        <end position="325"/>
    </location>
</feature>
<comment type="similarity">
    <text evidence="4 12 13">Belongs to the ketol-acid reductoisomerase family.</text>
</comment>
<dbReference type="PATRIC" id="fig|189385.8.peg.57"/>
<dbReference type="GO" id="GO:0009099">
    <property type="term" value="P:L-valine biosynthetic process"/>
    <property type="evidence" value="ECO:0007669"/>
    <property type="project" value="UniProtKB-UniRule"/>
</dbReference>
<dbReference type="EMBL" id="LN999011">
    <property type="protein sequence ID" value="CUX76683.1"/>
    <property type="molecule type" value="Genomic_DNA"/>
</dbReference>
<dbReference type="GO" id="GO:0005829">
    <property type="term" value="C:cytosol"/>
    <property type="evidence" value="ECO:0007669"/>
    <property type="project" value="TreeGrafter"/>
</dbReference>
<dbReference type="InterPro" id="IPR013116">
    <property type="entry name" value="KARI_N"/>
</dbReference>
<feature type="active site" evidence="12">
    <location>
        <position position="106"/>
    </location>
</feature>
<evidence type="ECO:0000256" key="4">
    <source>
        <dbReference type="ARBA" id="ARBA00010318"/>
    </source>
</evidence>
<proteinExistence type="inferred from homology"/>
<dbReference type="AlphaFoldDB" id="A0A143WNI6"/>
<comment type="pathway">
    <text evidence="2 12">Amino-acid biosynthesis; L-valine biosynthesis; L-valine from pyruvate: step 2/4.</text>
</comment>